<organism evidence="1 2">
    <name type="scientific">Romanomermis culicivorax</name>
    <name type="common">Nematode worm</name>
    <dbReference type="NCBI Taxonomy" id="13658"/>
    <lineage>
        <taxon>Eukaryota</taxon>
        <taxon>Metazoa</taxon>
        <taxon>Ecdysozoa</taxon>
        <taxon>Nematoda</taxon>
        <taxon>Enoplea</taxon>
        <taxon>Dorylaimia</taxon>
        <taxon>Mermithida</taxon>
        <taxon>Mermithoidea</taxon>
        <taxon>Mermithidae</taxon>
        <taxon>Romanomermis</taxon>
    </lineage>
</organism>
<protein>
    <submittedName>
        <fullName evidence="2">F-box domain-containing protein</fullName>
    </submittedName>
</protein>
<dbReference type="AlphaFoldDB" id="A0A915K022"/>
<reference evidence="2" key="1">
    <citation type="submission" date="2022-11" db="UniProtKB">
        <authorList>
            <consortium name="WormBaseParasite"/>
        </authorList>
    </citation>
    <scope>IDENTIFICATION</scope>
</reference>
<name>A0A915K022_ROMCU</name>
<dbReference type="Proteomes" id="UP000887565">
    <property type="component" value="Unplaced"/>
</dbReference>
<accession>A0A915K022</accession>
<evidence type="ECO:0000313" key="2">
    <source>
        <dbReference type="WBParaSite" id="nRc.2.0.1.t32121-RA"/>
    </source>
</evidence>
<proteinExistence type="predicted"/>
<evidence type="ECO:0000313" key="1">
    <source>
        <dbReference type="Proteomes" id="UP000887565"/>
    </source>
</evidence>
<keyword evidence="1" id="KW-1185">Reference proteome</keyword>
<dbReference type="WBParaSite" id="nRc.2.0.1.t32121-RA">
    <property type="protein sequence ID" value="nRc.2.0.1.t32121-RA"/>
    <property type="gene ID" value="nRc.2.0.1.g32121"/>
</dbReference>
<sequence length="176" mass="20428">MLRTIAHYYIQDRVQCQRVCQRFSAVIKRHQWPVIGNLTIKINIEEFNPAIGERFIGSYRKVKGGPMIEISISQAFHAGFHLNEVNKHRLMSVFKKSNASILKIRDVTVNSSWEEVIGAFFERDSKEKSMTLMDCILESQTIGNYFHYESGGIDSSCEVLNTYLQWRILKLTTYDL</sequence>